<dbReference type="VEuPathDB" id="VectorBase:BGLAX_029449"/>
<proteinExistence type="predicted"/>
<dbReference type="VEuPathDB" id="VectorBase:BGLB022728"/>
<evidence type="ECO:0000259" key="1">
    <source>
        <dbReference type="Pfam" id="PF00092"/>
    </source>
</evidence>
<gene>
    <name evidence="2" type="primary">106064220</name>
</gene>
<name>A0A2C9KRN7_BIOGL</name>
<evidence type="ECO:0000313" key="3">
    <source>
        <dbReference type="Proteomes" id="UP000076420"/>
    </source>
</evidence>
<feature type="domain" description="VWFA" evidence="1">
    <location>
        <begin position="19"/>
        <end position="95"/>
    </location>
</feature>
<organism evidence="2 3">
    <name type="scientific">Biomphalaria glabrata</name>
    <name type="common">Bloodfluke planorb</name>
    <name type="synonym">Freshwater snail</name>
    <dbReference type="NCBI Taxonomy" id="6526"/>
    <lineage>
        <taxon>Eukaryota</taxon>
        <taxon>Metazoa</taxon>
        <taxon>Spiralia</taxon>
        <taxon>Lophotrochozoa</taxon>
        <taxon>Mollusca</taxon>
        <taxon>Gastropoda</taxon>
        <taxon>Heterobranchia</taxon>
        <taxon>Euthyneura</taxon>
        <taxon>Panpulmonata</taxon>
        <taxon>Hygrophila</taxon>
        <taxon>Lymnaeoidea</taxon>
        <taxon>Planorbidae</taxon>
        <taxon>Biomphalaria</taxon>
    </lineage>
</organism>
<dbReference type="KEGG" id="bgt:106064220"/>
<dbReference type="EnsemblMetazoa" id="BGLB022728-RA">
    <property type="protein sequence ID" value="BGLB022728-PA"/>
    <property type="gene ID" value="BGLB022728"/>
</dbReference>
<dbReference type="AlphaFoldDB" id="A0A2C9KRN7"/>
<evidence type="ECO:0000313" key="2">
    <source>
        <dbReference type="EnsemblMetazoa" id="BGLB022728-PA"/>
    </source>
</evidence>
<reference evidence="2" key="1">
    <citation type="submission" date="2020-05" db="UniProtKB">
        <authorList>
            <consortium name="EnsemblMetazoa"/>
        </authorList>
    </citation>
    <scope>IDENTIFICATION</scope>
    <source>
        <strain evidence="2">BB02</strain>
    </source>
</reference>
<dbReference type="InterPro" id="IPR002035">
    <property type="entry name" value="VWF_A"/>
</dbReference>
<accession>A0A2C9KRN7</accession>
<dbReference type="Gene3D" id="3.40.50.410">
    <property type="entry name" value="von Willebrand factor, type A domain"/>
    <property type="match status" value="1"/>
</dbReference>
<dbReference type="InterPro" id="IPR036465">
    <property type="entry name" value="vWFA_dom_sf"/>
</dbReference>
<dbReference type="Proteomes" id="UP000076420">
    <property type="component" value="Unassembled WGS sequence"/>
</dbReference>
<protein>
    <recommendedName>
        <fullName evidence="1">VWFA domain-containing protein</fullName>
    </recommendedName>
</protein>
<sequence length="118" mass="12814">MKCGFISDQSNPCPTNGGFKLESYSTSKEIAKELNPDTANKLPALIKQLADSGYTVQRGARPNARKVAVLVVEGVKSAELVSNQVKNLQNKGITVSNEISLGYLVVELFQKQNVYLVV</sequence>
<dbReference type="Pfam" id="PF00092">
    <property type="entry name" value="VWA"/>
    <property type="match status" value="1"/>
</dbReference>